<proteinExistence type="predicted"/>
<accession>A0A8S2WIC4</accession>
<evidence type="ECO:0000313" key="3">
    <source>
        <dbReference type="Proteomes" id="UP000682733"/>
    </source>
</evidence>
<dbReference type="AlphaFoldDB" id="A0A8S2WIC4"/>
<name>A0A8S2WIC4_9BILA</name>
<sequence length="250" mass="29064">RTSGDIFGSVVADSEAEITLLDVNEPSLVHLLYALHLLNTDEDESKRIIYQYSEEALEMINEKWNGYTLIVREAIEYDSFLTSIYAITKVQINRLVGALDNVRIADMILEIVRDQQQGLSYHDFKIDTMERIKSAVEEFKRNKRFETISSVTAQSSLALMDYYICQKKIYANRKIEETLKELRAQCEEQNDEAQQENQFSNQIPEVERNPHKTILLSPGQKLLREYLMKHHGGLKVNSFKAQQENLKRKD</sequence>
<comment type="caution">
    <text evidence="2">The sequence shown here is derived from an EMBL/GenBank/DDBJ whole genome shotgun (WGS) entry which is preliminary data.</text>
</comment>
<protein>
    <submittedName>
        <fullName evidence="2">Uncharacterized protein</fullName>
    </submittedName>
</protein>
<feature type="coiled-coil region" evidence="1">
    <location>
        <begin position="172"/>
        <end position="203"/>
    </location>
</feature>
<keyword evidence="1" id="KW-0175">Coiled coil</keyword>
<organism evidence="2 3">
    <name type="scientific">Didymodactylos carnosus</name>
    <dbReference type="NCBI Taxonomy" id="1234261"/>
    <lineage>
        <taxon>Eukaryota</taxon>
        <taxon>Metazoa</taxon>
        <taxon>Spiralia</taxon>
        <taxon>Gnathifera</taxon>
        <taxon>Rotifera</taxon>
        <taxon>Eurotatoria</taxon>
        <taxon>Bdelloidea</taxon>
        <taxon>Philodinida</taxon>
        <taxon>Philodinidae</taxon>
        <taxon>Didymodactylos</taxon>
    </lineage>
</organism>
<evidence type="ECO:0000256" key="1">
    <source>
        <dbReference type="SAM" id="Coils"/>
    </source>
</evidence>
<reference evidence="2" key="1">
    <citation type="submission" date="2021-02" db="EMBL/GenBank/DDBJ databases">
        <authorList>
            <person name="Nowell W R."/>
        </authorList>
    </citation>
    <scope>NUCLEOTIDE SEQUENCE</scope>
</reference>
<evidence type="ECO:0000313" key="2">
    <source>
        <dbReference type="EMBL" id="CAF4429234.1"/>
    </source>
</evidence>
<feature type="non-terminal residue" evidence="2">
    <location>
        <position position="250"/>
    </location>
</feature>
<gene>
    <name evidence="2" type="ORF">TMI583_LOCUS44819</name>
</gene>
<dbReference type="Proteomes" id="UP000682733">
    <property type="component" value="Unassembled WGS sequence"/>
</dbReference>
<dbReference type="EMBL" id="CAJOBA010078338">
    <property type="protein sequence ID" value="CAF4429234.1"/>
    <property type="molecule type" value="Genomic_DNA"/>
</dbReference>